<gene>
    <name evidence="1" type="ORF">K6K41_22975</name>
</gene>
<dbReference type="Proteomes" id="UP000825701">
    <property type="component" value="Chromosome"/>
</dbReference>
<evidence type="ECO:0000313" key="2">
    <source>
        <dbReference type="Proteomes" id="UP000825701"/>
    </source>
</evidence>
<organism evidence="1 2">
    <name type="scientific">Chenggangzhangella methanolivorans</name>
    <dbReference type="NCBI Taxonomy" id="1437009"/>
    <lineage>
        <taxon>Bacteria</taxon>
        <taxon>Pseudomonadati</taxon>
        <taxon>Pseudomonadota</taxon>
        <taxon>Alphaproteobacteria</taxon>
        <taxon>Hyphomicrobiales</taxon>
        <taxon>Methylopilaceae</taxon>
        <taxon>Chenggangzhangella</taxon>
    </lineage>
</organism>
<name>A0A9E6UH88_9HYPH</name>
<reference evidence="1" key="1">
    <citation type="submission" date="2021-08" db="EMBL/GenBank/DDBJ databases">
        <authorList>
            <person name="Zhang H."/>
            <person name="Xu M."/>
            <person name="Yu Z."/>
            <person name="Yang L."/>
            <person name="Cai Y."/>
        </authorList>
    </citation>
    <scope>NUCLEOTIDE SEQUENCE</scope>
    <source>
        <strain evidence="1">CHL1</strain>
    </source>
</reference>
<proteinExistence type="predicted"/>
<sequence>MKPAAARAAYRRQLKAHGEIVSLRREVPGGLKVAEGLRARVMGFDAEEIASGLNQGGRKIILLAEDVEAAVAAGNWPAPAAGAVAVLRNDRIVVRGRAWVVQTADDSTRRVAGVLIAYEVAATGL</sequence>
<accession>A0A9E6UH88</accession>
<dbReference type="AlphaFoldDB" id="A0A9E6UH88"/>
<keyword evidence="2" id="KW-1185">Reference proteome</keyword>
<dbReference type="KEGG" id="cmet:K6K41_22975"/>
<dbReference type="EMBL" id="CP081869">
    <property type="protein sequence ID" value="QZN99537.1"/>
    <property type="molecule type" value="Genomic_DNA"/>
</dbReference>
<protein>
    <submittedName>
        <fullName evidence="1">Uncharacterized protein</fullName>
    </submittedName>
</protein>
<evidence type="ECO:0000313" key="1">
    <source>
        <dbReference type="EMBL" id="QZN99537.1"/>
    </source>
</evidence>